<evidence type="ECO:0008006" key="5">
    <source>
        <dbReference type="Google" id="ProtNLM"/>
    </source>
</evidence>
<evidence type="ECO:0000313" key="3">
    <source>
        <dbReference type="EMBL" id="GBG71927.1"/>
    </source>
</evidence>
<dbReference type="Gramene" id="GBG71927">
    <property type="protein sequence ID" value="GBG71927"/>
    <property type="gene ID" value="CBR_g10863"/>
</dbReference>
<dbReference type="EMBL" id="BFEA01000155">
    <property type="protein sequence ID" value="GBG71927.1"/>
    <property type="molecule type" value="Genomic_DNA"/>
</dbReference>
<evidence type="ECO:0000259" key="1">
    <source>
        <dbReference type="Pfam" id="PF00078"/>
    </source>
</evidence>
<accession>A0A388KPH0</accession>
<dbReference type="SUPFAM" id="SSF56219">
    <property type="entry name" value="DNase I-like"/>
    <property type="match status" value="1"/>
</dbReference>
<sequence length="862" mass="98752">MTVYLPSEPAAREAFLEELPHLVPQATHVVLAGDFNLVLQPGLDSPMAAPPKTDAQTLQLFMEDNEFIDAYRHTHLQQHGYTWFSSQRTGDTPPPKRRLDLILNKGAAWETLTTADVVIAPGSDHRPVIADFLLDGALQRGPGIFRLNTDHLEVPEVIQWVATHWRDWHCMRDWFTSEAEWTAVGFRVVTRALDNFSRIQTRGRRQQEEECLAKVKEAEEMLETEPLTELYWQHKRDCWLQKWEDLQIEQQVMWANRAKEKGMIVSDRMTKETFQTISPHRSHSTIRELKHPFHEEADTATDSKGIGDFARQYFQDILTSRRPPGQSLHQLQDEHNMWQDTTAKLSHDASYLLEKPITELELWHAVKAMTKGNSPDSDGLPIKFYIATWDHVGPILLNLYNGILDGGTLTNDMKYGVITLLYKKGDKRNLRNWRPISRLNASYKILAQVLASRLAPHLPGLVHTNQGAFVQGRSIFENVLMAMGAFEIIQREDRQVMLAMLDLEKVCDRVNWSFVLATLQHMNFSPKFRQWVKELYTDSTAAVIKLKTWPCSASGSARQLLNPTPESFMESFLRRRPSSPLANACWTAWKALQRMQVKQPVTQEEVLQQILFDNALILDSCGHAFKATRSPHTFGRAWTERGIVRIADVWDESADDWITEELLKTRLRHLPHVPQRRQQIIDAIPSHWVALLRSKDPVPGQWYITTQDGGNEEQIVNISQDLGDGLWLAQQWSKEVFPGKPVSIVNPVEICIDGQRPRHLIRVYDPVQPVQTSRAAPPLLLLEGKPLRCLKMDPLGHSWILPGGQQVFPFQYSLRWGRRIISEAADSSTNAARNLNRLSQAQPPLEPRHMSLLWDQLKALPS</sequence>
<keyword evidence="4" id="KW-1185">Reference proteome</keyword>
<dbReference type="GO" id="GO:0003824">
    <property type="term" value="F:catalytic activity"/>
    <property type="evidence" value="ECO:0007669"/>
    <property type="project" value="InterPro"/>
</dbReference>
<feature type="domain" description="Endonuclease/exonuclease/phosphatase" evidence="2">
    <location>
        <begin position="5"/>
        <end position="125"/>
    </location>
</feature>
<dbReference type="Pfam" id="PF00078">
    <property type="entry name" value="RVT_1"/>
    <property type="match status" value="1"/>
</dbReference>
<proteinExistence type="predicted"/>
<dbReference type="OrthoDB" id="416119at2759"/>
<dbReference type="InterPro" id="IPR005135">
    <property type="entry name" value="Endo/exonuclease/phosphatase"/>
</dbReference>
<comment type="caution">
    <text evidence="3">The sequence shown here is derived from an EMBL/GenBank/DDBJ whole genome shotgun (WGS) entry which is preliminary data.</text>
</comment>
<organism evidence="3 4">
    <name type="scientific">Chara braunii</name>
    <name type="common">Braun's stonewort</name>
    <dbReference type="NCBI Taxonomy" id="69332"/>
    <lineage>
        <taxon>Eukaryota</taxon>
        <taxon>Viridiplantae</taxon>
        <taxon>Streptophyta</taxon>
        <taxon>Charophyceae</taxon>
        <taxon>Charales</taxon>
        <taxon>Characeae</taxon>
        <taxon>Chara</taxon>
    </lineage>
</organism>
<dbReference type="PANTHER" id="PTHR19446">
    <property type="entry name" value="REVERSE TRANSCRIPTASES"/>
    <property type="match status" value="1"/>
</dbReference>
<evidence type="ECO:0000259" key="2">
    <source>
        <dbReference type="Pfam" id="PF03372"/>
    </source>
</evidence>
<feature type="domain" description="Reverse transcriptase" evidence="1">
    <location>
        <begin position="427"/>
        <end position="541"/>
    </location>
</feature>
<dbReference type="Pfam" id="PF03372">
    <property type="entry name" value="Exo_endo_phos"/>
    <property type="match status" value="1"/>
</dbReference>
<gene>
    <name evidence="3" type="ORF">CBR_g10863</name>
</gene>
<dbReference type="Proteomes" id="UP000265515">
    <property type="component" value="Unassembled WGS sequence"/>
</dbReference>
<reference evidence="3 4" key="1">
    <citation type="journal article" date="2018" name="Cell">
        <title>The Chara Genome: Secondary Complexity and Implications for Plant Terrestrialization.</title>
        <authorList>
            <person name="Nishiyama T."/>
            <person name="Sakayama H."/>
            <person name="Vries J.D."/>
            <person name="Buschmann H."/>
            <person name="Saint-Marcoux D."/>
            <person name="Ullrich K.K."/>
            <person name="Haas F.B."/>
            <person name="Vanderstraeten L."/>
            <person name="Becker D."/>
            <person name="Lang D."/>
            <person name="Vosolsobe S."/>
            <person name="Rombauts S."/>
            <person name="Wilhelmsson P.K.I."/>
            <person name="Janitza P."/>
            <person name="Kern R."/>
            <person name="Heyl A."/>
            <person name="Rumpler F."/>
            <person name="Villalobos L.I.A.C."/>
            <person name="Clay J.M."/>
            <person name="Skokan R."/>
            <person name="Toyoda A."/>
            <person name="Suzuki Y."/>
            <person name="Kagoshima H."/>
            <person name="Schijlen E."/>
            <person name="Tajeshwar N."/>
            <person name="Catarino B."/>
            <person name="Hetherington A.J."/>
            <person name="Saltykova A."/>
            <person name="Bonnot C."/>
            <person name="Breuninger H."/>
            <person name="Symeonidi A."/>
            <person name="Radhakrishnan G.V."/>
            <person name="Van Nieuwerburgh F."/>
            <person name="Deforce D."/>
            <person name="Chang C."/>
            <person name="Karol K.G."/>
            <person name="Hedrich R."/>
            <person name="Ulvskov P."/>
            <person name="Glockner G."/>
            <person name="Delwiche C.F."/>
            <person name="Petrasek J."/>
            <person name="Van de Peer Y."/>
            <person name="Friml J."/>
            <person name="Beilby M."/>
            <person name="Dolan L."/>
            <person name="Kohara Y."/>
            <person name="Sugano S."/>
            <person name="Fujiyama A."/>
            <person name="Delaux P.-M."/>
            <person name="Quint M."/>
            <person name="TheiBen G."/>
            <person name="Hagemann M."/>
            <person name="Harholt J."/>
            <person name="Dunand C."/>
            <person name="Zachgo S."/>
            <person name="Langdale J."/>
            <person name="Maumus F."/>
            <person name="Straeten D.V.D."/>
            <person name="Gould S.B."/>
            <person name="Rensing S.A."/>
        </authorList>
    </citation>
    <scope>NUCLEOTIDE SEQUENCE [LARGE SCALE GENOMIC DNA]</scope>
    <source>
        <strain evidence="3 4">S276</strain>
    </source>
</reference>
<dbReference type="InterPro" id="IPR000477">
    <property type="entry name" value="RT_dom"/>
</dbReference>
<name>A0A388KPH0_CHABU</name>
<protein>
    <recommendedName>
        <fullName evidence="5">Reverse transcriptase domain-containing protein</fullName>
    </recommendedName>
</protein>
<dbReference type="STRING" id="69332.A0A388KPH0"/>
<dbReference type="CDD" id="cd01650">
    <property type="entry name" value="RT_nLTR_like"/>
    <property type="match status" value="1"/>
</dbReference>
<dbReference type="InterPro" id="IPR036691">
    <property type="entry name" value="Endo/exonu/phosph_ase_sf"/>
</dbReference>
<dbReference type="Gene3D" id="3.60.10.10">
    <property type="entry name" value="Endonuclease/exonuclease/phosphatase"/>
    <property type="match status" value="1"/>
</dbReference>
<evidence type="ECO:0000313" key="4">
    <source>
        <dbReference type="Proteomes" id="UP000265515"/>
    </source>
</evidence>
<dbReference type="AlphaFoldDB" id="A0A388KPH0"/>